<name>T1AVP4_9ZZZZ</name>
<evidence type="ECO:0000313" key="1">
    <source>
        <dbReference type="EMBL" id="EQD60403.1"/>
    </source>
</evidence>
<sequence length="193" mass="22195">MTGDRFDLEISGNVLRVSKNETLVKNFEDVAKREKNRFDESEKNSGRGKNFRVTDLINPISAFFDIKNPDLENPSELMSRFIYGKFVERRVEGILSKVREFVVSQGNVDGSKCGLEDVRGRIDLRLGGMIVEVKTSERDIPDVETLLREHPQDLEQLLLYVLFSGREGQDHRLLYLTGVDSQRKARCFKVKIK</sequence>
<proteinExistence type="predicted"/>
<dbReference type="AlphaFoldDB" id="T1AVP4"/>
<dbReference type="InterPro" id="IPR011604">
    <property type="entry name" value="PDDEXK-like_dom_sf"/>
</dbReference>
<reference evidence="1" key="1">
    <citation type="submission" date="2013-08" db="EMBL/GenBank/DDBJ databases">
        <authorList>
            <person name="Mendez C."/>
            <person name="Richter M."/>
            <person name="Ferrer M."/>
            <person name="Sanchez J."/>
        </authorList>
    </citation>
    <scope>NUCLEOTIDE SEQUENCE</scope>
</reference>
<accession>T1AVP4</accession>
<dbReference type="EMBL" id="AUZZ01002462">
    <property type="protein sequence ID" value="EQD60403.1"/>
    <property type="molecule type" value="Genomic_DNA"/>
</dbReference>
<organism evidence="1">
    <name type="scientific">mine drainage metagenome</name>
    <dbReference type="NCBI Taxonomy" id="410659"/>
    <lineage>
        <taxon>unclassified sequences</taxon>
        <taxon>metagenomes</taxon>
        <taxon>ecological metagenomes</taxon>
    </lineage>
</organism>
<dbReference type="Gene3D" id="3.90.320.10">
    <property type="match status" value="1"/>
</dbReference>
<comment type="caution">
    <text evidence="1">The sequence shown here is derived from an EMBL/GenBank/DDBJ whole genome shotgun (WGS) entry which is preliminary data.</text>
</comment>
<protein>
    <submittedName>
        <fullName evidence="1">Uncharacterized protein</fullName>
    </submittedName>
</protein>
<gene>
    <name evidence="1" type="ORF">B2A_03699</name>
</gene>
<feature type="non-terminal residue" evidence="1">
    <location>
        <position position="193"/>
    </location>
</feature>
<reference evidence="1" key="2">
    <citation type="journal article" date="2014" name="ISME J.">
        <title>Microbial stratification in low pH oxic and suboxic macroscopic growths along an acid mine drainage.</title>
        <authorList>
            <person name="Mendez-Garcia C."/>
            <person name="Mesa V."/>
            <person name="Sprenger R.R."/>
            <person name="Richter M."/>
            <person name="Diez M.S."/>
            <person name="Solano J."/>
            <person name="Bargiela R."/>
            <person name="Golyshina O.V."/>
            <person name="Manteca A."/>
            <person name="Ramos J.L."/>
            <person name="Gallego J.R."/>
            <person name="Llorente I."/>
            <person name="Martins Dos Santos V.A."/>
            <person name="Jensen O.N."/>
            <person name="Pelaez A.I."/>
            <person name="Sanchez J."/>
            <person name="Ferrer M."/>
        </authorList>
    </citation>
    <scope>NUCLEOTIDE SEQUENCE</scope>
</reference>